<protein>
    <recommendedName>
        <fullName evidence="8">DNA 3'-5' helicase</fullName>
        <ecNumber evidence="8">5.6.2.4</ecNumber>
    </recommendedName>
</protein>
<reference evidence="13 14" key="1">
    <citation type="submission" date="2014-03" db="EMBL/GenBank/DDBJ databases">
        <title>Genomics of Bifidobacteria.</title>
        <authorList>
            <person name="Ventura M."/>
            <person name="Milani C."/>
            <person name="Lugli G.A."/>
        </authorList>
    </citation>
    <scope>NUCLEOTIDE SEQUENCE [LARGE SCALE GENOMIC DNA]</scope>
    <source>
        <strain evidence="13 14">LMG 21775</strain>
    </source>
</reference>
<proteinExistence type="inferred from homology"/>
<dbReference type="CDD" id="cd18807">
    <property type="entry name" value="SF1_C_UvrD"/>
    <property type="match status" value="1"/>
</dbReference>
<keyword evidence="6" id="KW-0413">Isomerase</keyword>
<organism evidence="13 14">
    <name type="scientific">Bifidobacterium psychraerophilum</name>
    <dbReference type="NCBI Taxonomy" id="218140"/>
    <lineage>
        <taxon>Bacteria</taxon>
        <taxon>Bacillati</taxon>
        <taxon>Actinomycetota</taxon>
        <taxon>Actinomycetes</taxon>
        <taxon>Bifidobacteriales</taxon>
        <taxon>Bifidobacteriaceae</taxon>
        <taxon>Bifidobacterium</taxon>
    </lineage>
</organism>
<evidence type="ECO:0000256" key="10">
    <source>
        <dbReference type="PROSITE-ProRule" id="PRU00560"/>
    </source>
</evidence>
<keyword evidence="14" id="KW-1185">Reference proteome</keyword>
<dbReference type="PROSITE" id="PS51198">
    <property type="entry name" value="UVRD_HELICASE_ATP_BIND"/>
    <property type="match status" value="1"/>
</dbReference>
<dbReference type="GO" id="GO:0000725">
    <property type="term" value="P:recombinational repair"/>
    <property type="evidence" value="ECO:0007669"/>
    <property type="project" value="TreeGrafter"/>
</dbReference>
<comment type="catalytic activity">
    <reaction evidence="9">
        <text>ATP + H2O = ADP + phosphate + H(+)</text>
        <dbReference type="Rhea" id="RHEA:13065"/>
        <dbReference type="ChEBI" id="CHEBI:15377"/>
        <dbReference type="ChEBI" id="CHEBI:15378"/>
        <dbReference type="ChEBI" id="CHEBI:30616"/>
        <dbReference type="ChEBI" id="CHEBI:43474"/>
        <dbReference type="ChEBI" id="CHEBI:456216"/>
        <dbReference type="EC" id="5.6.2.4"/>
    </reaction>
</comment>
<dbReference type="InterPro" id="IPR014016">
    <property type="entry name" value="UvrD-like_ATP-bd"/>
</dbReference>
<dbReference type="EC" id="5.6.2.4" evidence="8"/>
<dbReference type="GO" id="GO:0016887">
    <property type="term" value="F:ATP hydrolysis activity"/>
    <property type="evidence" value="ECO:0007669"/>
    <property type="project" value="RHEA"/>
</dbReference>
<evidence type="ECO:0000256" key="3">
    <source>
        <dbReference type="ARBA" id="ARBA00022801"/>
    </source>
</evidence>
<comment type="catalytic activity">
    <reaction evidence="7">
        <text>Couples ATP hydrolysis with the unwinding of duplex DNA by translocating in the 3'-5' direction.</text>
        <dbReference type="EC" id="5.6.2.4"/>
    </reaction>
</comment>
<evidence type="ECO:0000256" key="1">
    <source>
        <dbReference type="ARBA" id="ARBA00009922"/>
    </source>
</evidence>
<dbReference type="AlphaFoldDB" id="A0A087CEB8"/>
<feature type="region of interest" description="Disordered" evidence="11">
    <location>
        <begin position="491"/>
        <end position="511"/>
    </location>
</feature>
<dbReference type="InterPro" id="IPR027417">
    <property type="entry name" value="P-loop_NTPase"/>
</dbReference>
<dbReference type="GO" id="GO:0043138">
    <property type="term" value="F:3'-5' DNA helicase activity"/>
    <property type="evidence" value="ECO:0007669"/>
    <property type="project" value="UniProtKB-EC"/>
</dbReference>
<dbReference type="CDD" id="cd17932">
    <property type="entry name" value="DEXQc_UvrD"/>
    <property type="match status" value="1"/>
</dbReference>
<dbReference type="InterPro" id="IPR013986">
    <property type="entry name" value="DExx_box_DNA_helicase_dom_sf"/>
</dbReference>
<comment type="caution">
    <text evidence="13">The sequence shown here is derived from an EMBL/GenBank/DDBJ whole genome shotgun (WGS) entry which is preliminary data.</text>
</comment>
<dbReference type="GO" id="GO:0005524">
    <property type="term" value="F:ATP binding"/>
    <property type="evidence" value="ECO:0007669"/>
    <property type="project" value="UniProtKB-UniRule"/>
</dbReference>
<dbReference type="eggNOG" id="COG0210">
    <property type="taxonomic scope" value="Bacteria"/>
</dbReference>
<evidence type="ECO:0000256" key="8">
    <source>
        <dbReference type="ARBA" id="ARBA00034808"/>
    </source>
</evidence>
<evidence type="ECO:0000256" key="4">
    <source>
        <dbReference type="ARBA" id="ARBA00022806"/>
    </source>
</evidence>
<keyword evidence="3 10" id="KW-0378">Hydrolase</keyword>
<evidence type="ECO:0000256" key="6">
    <source>
        <dbReference type="ARBA" id="ARBA00023235"/>
    </source>
</evidence>
<feature type="binding site" evidence="10">
    <location>
        <begin position="41"/>
        <end position="48"/>
    </location>
    <ligand>
        <name>ATP</name>
        <dbReference type="ChEBI" id="CHEBI:30616"/>
    </ligand>
</feature>
<keyword evidence="4 10" id="KW-0347">Helicase</keyword>
<dbReference type="Proteomes" id="UP000029050">
    <property type="component" value="Unassembled WGS sequence"/>
</dbReference>
<dbReference type="STRING" id="218140.BPSY_2030"/>
<dbReference type="PANTHER" id="PTHR11070">
    <property type="entry name" value="UVRD / RECB / PCRA DNA HELICASE FAMILY MEMBER"/>
    <property type="match status" value="1"/>
</dbReference>
<dbReference type="Gene3D" id="3.40.50.300">
    <property type="entry name" value="P-loop containing nucleotide triphosphate hydrolases"/>
    <property type="match status" value="2"/>
</dbReference>
<evidence type="ECO:0000256" key="11">
    <source>
        <dbReference type="SAM" id="MobiDB-lite"/>
    </source>
</evidence>
<gene>
    <name evidence="13" type="ORF">BPSY_2030</name>
</gene>
<dbReference type="PANTHER" id="PTHR11070:SF69">
    <property type="entry name" value="ATP-DEPENDENT DNA HELICASE UVRD2"/>
    <property type="match status" value="1"/>
</dbReference>
<dbReference type="InterPro" id="IPR000212">
    <property type="entry name" value="DNA_helicase_UvrD/REP"/>
</dbReference>
<accession>A0A087CEB8</accession>
<evidence type="ECO:0000313" key="13">
    <source>
        <dbReference type="EMBL" id="KFI81618.1"/>
    </source>
</evidence>
<dbReference type="EMBL" id="JGZI01000010">
    <property type="protein sequence ID" value="KFI81618.1"/>
    <property type="molecule type" value="Genomic_DNA"/>
</dbReference>
<feature type="domain" description="UvrD-like helicase ATP-binding" evidence="12">
    <location>
        <begin position="20"/>
        <end position="306"/>
    </location>
</feature>
<name>A0A087CEB8_9BIFI</name>
<dbReference type="Gene3D" id="1.10.10.160">
    <property type="match status" value="1"/>
</dbReference>
<evidence type="ECO:0000256" key="5">
    <source>
        <dbReference type="ARBA" id="ARBA00022840"/>
    </source>
</evidence>
<comment type="similarity">
    <text evidence="1">Belongs to the helicase family. UvrD subfamily.</text>
</comment>
<evidence type="ECO:0000256" key="2">
    <source>
        <dbReference type="ARBA" id="ARBA00022741"/>
    </source>
</evidence>
<evidence type="ECO:0000313" key="14">
    <source>
        <dbReference type="Proteomes" id="UP000029050"/>
    </source>
</evidence>
<dbReference type="InterPro" id="IPR014017">
    <property type="entry name" value="DNA_helicase_UvrD-like_C"/>
</dbReference>
<evidence type="ECO:0000256" key="7">
    <source>
        <dbReference type="ARBA" id="ARBA00034617"/>
    </source>
</evidence>
<keyword evidence="2 10" id="KW-0547">Nucleotide-binding</keyword>
<dbReference type="GO" id="GO:0003677">
    <property type="term" value="F:DNA binding"/>
    <property type="evidence" value="ECO:0007669"/>
    <property type="project" value="UniProtKB-KW"/>
</dbReference>
<dbReference type="SUPFAM" id="SSF52540">
    <property type="entry name" value="P-loop containing nucleoside triphosphate hydrolases"/>
    <property type="match status" value="1"/>
</dbReference>
<dbReference type="Pfam" id="PF00580">
    <property type="entry name" value="UvrD-helicase"/>
    <property type="match status" value="1"/>
</dbReference>
<evidence type="ECO:0000259" key="12">
    <source>
        <dbReference type="PROSITE" id="PS51198"/>
    </source>
</evidence>
<evidence type="ECO:0000256" key="9">
    <source>
        <dbReference type="ARBA" id="ARBA00048988"/>
    </source>
</evidence>
<keyword evidence="5 10" id="KW-0067">ATP-binding</keyword>
<sequence length="511" mass="56184">MGKQAATIGDVSTQSESILADLDPSQREAALAVEGPVRIIAGAGAGKTRTITHRIAYACAEGIWNPDRTVAVTFSVKAADEMRLRLQGLGAPATVSASTFHSLALQQLRRVWHELCETPFPMLVEKPGALTFRAMKRVLRSADIEDSEVRDVMAEIAWAKVSLIDPTDYVKVCTALHRVPPANLDPDRMAQVMTMFEQEKTSRNQIDFNDMLLIACHVLQTPGDVANSIRSDIRHLTIDEYQDLSPLQHRLLQLWLGDNRNICVVGDPAQTIYSFAGATSYYLGHFDEEFGPLSADITLNTDYRSTPQVIGYANKVLQSAQHRESYIHLDAVRDPGQRVQTTAYTDDVAEARGVARRIAKLLREGAHMKDCAVLTRINAQQMLICRALRAEGIRYRVRTESGWQNVALTSTAEGRKDLMESLEQHEDQGVVTVSTIHAAKGLEFAHVFIVGCSEGLIPFASPAAGDALEEERRLLYVGVTRAGDSLHLSFSRGTAGPGTPDKQASRFLVHG</sequence>
<dbReference type="Pfam" id="PF13361">
    <property type="entry name" value="UvrD_C"/>
    <property type="match status" value="2"/>
</dbReference>